<keyword evidence="9" id="KW-0808">Transferase</keyword>
<comment type="similarity">
    <text evidence="8">Belongs to the trans-sulfuration enzymes family.</text>
</comment>
<name>A0A4S8P6Z1_9ACTN</name>
<dbReference type="Pfam" id="PF01053">
    <property type="entry name" value="Cys_Met_Meta_PP"/>
    <property type="match status" value="1"/>
</dbReference>
<dbReference type="EMBL" id="STGX01000022">
    <property type="protein sequence ID" value="THV23519.1"/>
    <property type="molecule type" value="Genomic_DNA"/>
</dbReference>
<protein>
    <recommendedName>
        <fullName evidence="3">homocysteine desulfhydrase</fullName>
        <ecNumber evidence="3">4.4.1.2</ecNumber>
    </recommendedName>
    <alternativeName>
        <fullName evidence="4">Homocysteine desulfhydrase</fullName>
    </alternativeName>
</protein>
<dbReference type="InterPro" id="IPR000277">
    <property type="entry name" value="Cys/Met-Metab_PyrdxlP-dep_enz"/>
</dbReference>
<dbReference type="Gene3D" id="3.40.640.10">
    <property type="entry name" value="Type I PLP-dependent aspartate aminotransferase-like (Major domain)"/>
    <property type="match status" value="1"/>
</dbReference>
<dbReference type="GO" id="GO:0018826">
    <property type="term" value="F:methionine gamma-lyase activity"/>
    <property type="evidence" value="ECO:0007669"/>
    <property type="project" value="UniProtKB-EC"/>
</dbReference>
<proteinExistence type="inferred from homology"/>
<dbReference type="OrthoDB" id="9780685at2"/>
<keyword evidence="2 7" id="KW-0663">Pyridoxal phosphate</keyword>
<dbReference type="GO" id="GO:0016740">
    <property type="term" value="F:transferase activity"/>
    <property type="evidence" value="ECO:0007669"/>
    <property type="project" value="UniProtKB-KW"/>
</dbReference>
<dbReference type="GO" id="GO:0047982">
    <property type="term" value="F:homocysteine desulfhydrase activity"/>
    <property type="evidence" value="ECO:0007669"/>
    <property type="project" value="UniProtKB-EC"/>
</dbReference>
<evidence type="ECO:0000256" key="6">
    <source>
        <dbReference type="ARBA" id="ARBA00052699"/>
    </source>
</evidence>
<evidence type="ECO:0000256" key="1">
    <source>
        <dbReference type="ARBA" id="ARBA00001933"/>
    </source>
</evidence>
<organism evidence="9 10">
    <name type="scientific">Glycomyces paridis</name>
    <dbReference type="NCBI Taxonomy" id="2126555"/>
    <lineage>
        <taxon>Bacteria</taxon>
        <taxon>Bacillati</taxon>
        <taxon>Actinomycetota</taxon>
        <taxon>Actinomycetes</taxon>
        <taxon>Glycomycetales</taxon>
        <taxon>Glycomycetaceae</taxon>
        <taxon>Glycomyces</taxon>
    </lineage>
</organism>
<dbReference type="GO" id="GO:0019346">
    <property type="term" value="P:transsulfuration"/>
    <property type="evidence" value="ECO:0007669"/>
    <property type="project" value="InterPro"/>
</dbReference>
<dbReference type="InterPro" id="IPR015422">
    <property type="entry name" value="PyrdxlP-dep_Trfase_small"/>
</dbReference>
<sequence length="400" mass="41509">MTSPWLQPDTLAVHAGREDLAGLGVHALPIDLSSTNPLPDIEAGGLSYEAMATGGRPTAEGGAVYARLWNPTVARFESALAQLEHTGAAVAFASGMAAMTAAILAATAEGRRHVLAVRPLYGGTDHLLATGLLGTETAYCTAEGVAAAIRPDTALVVLETPANPTLDLVDIRAVVEAAGPVPVLVDNTFATPVLQNPADFGAAMVLHSATKYLGGHGDVVAGVVACDESTAEALRRVRAVTGGLLHPLGAYLLHRGLATLPIRVRTQQEGARRVADWLATHPEVARVHHPGLAEDPRGLLGSQMRGPGAMIAVDLRGGYEAAQRVTSAVRLFTHAVSLGGVDSLVQHPAALTHRPVAPEARPAASLIRLSIGLEAPEDLMTDLDRALTVRTPERAEAIPA</sequence>
<comment type="cofactor">
    <cofactor evidence="1 8">
        <name>pyridoxal 5'-phosphate</name>
        <dbReference type="ChEBI" id="CHEBI:597326"/>
    </cofactor>
</comment>
<evidence type="ECO:0000256" key="5">
    <source>
        <dbReference type="ARBA" id="ARBA00048780"/>
    </source>
</evidence>
<evidence type="ECO:0000256" key="4">
    <source>
        <dbReference type="ARBA" id="ARBA00047199"/>
    </source>
</evidence>
<dbReference type="InterPro" id="IPR015421">
    <property type="entry name" value="PyrdxlP-dep_Trfase_major"/>
</dbReference>
<dbReference type="AlphaFoldDB" id="A0A4S8P6Z1"/>
<dbReference type="Gene3D" id="3.90.1150.10">
    <property type="entry name" value="Aspartate Aminotransferase, domain 1"/>
    <property type="match status" value="1"/>
</dbReference>
<feature type="modified residue" description="N6-(pyridoxal phosphate)lysine" evidence="7">
    <location>
        <position position="211"/>
    </location>
</feature>
<comment type="caution">
    <text evidence="9">The sequence shown here is derived from an EMBL/GenBank/DDBJ whole genome shotgun (WGS) entry which is preliminary data.</text>
</comment>
<accession>A0A4S8P6Z1</accession>
<dbReference type="SUPFAM" id="SSF53383">
    <property type="entry name" value="PLP-dependent transferases"/>
    <property type="match status" value="1"/>
</dbReference>
<evidence type="ECO:0000256" key="3">
    <source>
        <dbReference type="ARBA" id="ARBA00047175"/>
    </source>
</evidence>
<dbReference type="Proteomes" id="UP000305792">
    <property type="component" value="Unassembled WGS sequence"/>
</dbReference>
<keyword evidence="10" id="KW-1185">Reference proteome</keyword>
<dbReference type="EC" id="4.4.1.2" evidence="3"/>
<dbReference type="PANTHER" id="PTHR11808">
    <property type="entry name" value="TRANS-SULFURATION ENZYME FAMILY MEMBER"/>
    <property type="match status" value="1"/>
</dbReference>
<evidence type="ECO:0000256" key="8">
    <source>
        <dbReference type="RuleBase" id="RU362118"/>
    </source>
</evidence>
<dbReference type="FunFam" id="3.40.640.10:FF:000046">
    <property type="entry name" value="Cystathionine gamma-lyase"/>
    <property type="match status" value="1"/>
</dbReference>
<evidence type="ECO:0000256" key="7">
    <source>
        <dbReference type="PIRSR" id="PIRSR001434-2"/>
    </source>
</evidence>
<comment type="catalytic activity">
    <reaction evidence="6">
        <text>L-methionine + H2O = methanethiol + 2-oxobutanoate + NH4(+)</text>
        <dbReference type="Rhea" id="RHEA:23800"/>
        <dbReference type="ChEBI" id="CHEBI:15377"/>
        <dbReference type="ChEBI" id="CHEBI:16007"/>
        <dbReference type="ChEBI" id="CHEBI:16763"/>
        <dbReference type="ChEBI" id="CHEBI:28938"/>
        <dbReference type="ChEBI" id="CHEBI:57844"/>
        <dbReference type="EC" id="4.4.1.11"/>
    </reaction>
    <physiologicalReaction direction="left-to-right" evidence="6">
        <dbReference type="Rhea" id="RHEA:23801"/>
    </physiologicalReaction>
</comment>
<dbReference type="PANTHER" id="PTHR11808:SF85">
    <property type="entry name" value="CYSTATHIONINE GAMMA-LYASE-RELATED"/>
    <property type="match status" value="1"/>
</dbReference>
<dbReference type="InterPro" id="IPR015424">
    <property type="entry name" value="PyrdxlP-dep_Trfase"/>
</dbReference>
<dbReference type="GO" id="GO:0005737">
    <property type="term" value="C:cytoplasm"/>
    <property type="evidence" value="ECO:0007669"/>
    <property type="project" value="TreeGrafter"/>
</dbReference>
<dbReference type="RefSeq" id="WP_136532124.1">
    <property type="nucleotide sequence ID" value="NZ_STGX01000022.1"/>
</dbReference>
<evidence type="ECO:0000313" key="10">
    <source>
        <dbReference type="Proteomes" id="UP000305792"/>
    </source>
</evidence>
<dbReference type="GO" id="GO:0019343">
    <property type="term" value="P:cysteine biosynthetic process via cystathionine"/>
    <property type="evidence" value="ECO:0007669"/>
    <property type="project" value="TreeGrafter"/>
</dbReference>
<gene>
    <name evidence="9" type="ORF">E9998_23270</name>
</gene>
<reference evidence="9 10" key="1">
    <citation type="journal article" date="2018" name="Int. J. Syst. Evol. Microbiol.">
        <title>Glycomyces paridis sp. nov., isolated from the medicinal plant Paris polyphylla.</title>
        <authorList>
            <person name="Fang X.M."/>
            <person name="Bai J.L."/>
            <person name="Su J."/>
            <person name="Zhao L.L."/>
            <person name="Liu H.Y."/>
            <person name="Ma B.P."/>
            <person name="Zhang Y.Q."/>
            <person name="Yu L.Y."/>
        </authorList>
    </citation>
    <scope>NUCLEOTIDE SEQUENCE [LARGE SCALE GENOMIC DNA]</scope>
    <source>
        <strain evidence="9 10">CPCC 204357</strain>
    </source>
</reference>
<evidence type="ECO:0000313" key="9">
    <source>
        <dbReference type="EMBL" id="THV23519.1"/>
    </source>
</evidence>
<comment type="catalytic activity">
    <reaction evidence="5">
        <text>L-homocysteine + H2O = 2-oxobutanoate + hydrogen sulfide + NH4(+) + H(+)</text>
        <dbReference type="Rhea" id="RHEA:14501"/>
        <dbReference type="ChEBI" id="CHEBI:15377"/>
        <dbReference type="ChEBI" id="CHEBI:15378"/>
        <dbReference type="ChEBI" id="CHEBI:16763"/>
        <dbReference type="ChEBI" id="CHEBI:28938"/>
        <dbReference type="ChEBI" id="CHEBI:29919"/>
        <dbReference type="ChEBI" id="CHEBI:58199"/>
        <dbReference type="EC" id="4.4.1.2"/>
    </reaction>
    <physiologicalReaction direction="left-to-right" evidence="5">
        <dbReference type="Rhea" id="RHEA:14502"/>
    </physiologicalReaction>
</comment>
<dbReference type="GO" id="GO:0030170">
    <property type="term" value="F:pyridoxal phosphate binding"/>
    <property type="evidence" value="ECO:0007669"/>
    <property type="project" value="InterPro"/>
</dbReference>
<dbReference type="GO" id="GO:0004123">
    <property type="term" value="F:cystathionine gamma-lyase activity"/>
    <property type="evidence" value="ECO:0007669"/>
    <property type="project" value="TreeGrafter"/>
</dbReference>
<evidence type="ECO:0000256" key="2">
    <source>
        <dbReference type="ARBA" id="ARBA00022898"/>
    </source>
</evidence>
<dbReference type="PIRSF" id="PIRSF001434">
    <property type="entry name" value="CGS"/>
    <property type="match status" value="1"/>
</dbReference>